<feature type="active site" description="Proton donor" evidence="9">
    <location>
        <position position="343"/>
    </location>
</feature>
<keyword evidence="4 9" id="KW-0663">Pyridoxal phosphate</keyword>
<dbReference type="Proteomes" id="UP000637578">
    <property type="component" value="Unassembled WGS sequence"/>
</dbReference>
<dbReference type="AlphaFoldDB" id="A0A8J3CKZ8"/>
<name>A0A8J3CKZ8_9PSEU</name>
<dbReference type="CDD" id="cd00622">
    <property type="entry name" value="PLPDE_III_ODC"/>
    <property type="match status" value="1"/>
</dbReference>
<evidence type="ECO:0000256" key="4">
    <source>
        <dbReference type="ARBA" id="ARBA00022898"/>
    </source>
</evidence>
<evidence type="ECO:0000256" key="1">
    <source>
        <dbReference type="ARBA" id="ARBA00001933"/>
    </source>
</evidence>
<dbReference type="SUPFAM" id="SSF51419">
    <property type="entry name" value="PLP-binding barrel"/>
    <property type="match status" value="1"/>
</dbReference>
<proteinExistence type="inferred from homology"/>
<dbReference type="GO" id="GO:0005737">
    <property type="term" value="C:cytoplasm"/>
    <property type="evidence" value="ECO:0007669"/>
    <property type="project" value="TreeGrafter"/>
</dbReference>
<reference evidence="11" key="1">
    <citation type="journal article" date="2014" name="Int. J. Syst. Evol. Microbiol.">
        <title>Complete genome sequence of Corynebacterium casei LMG S-19264T (=DSM 44701T), isolated from a smear-ripened cheese.</title>
        <authorList>
            <consortium name="US DOE Joint Genome Institute (JGI-PGF)"/>
            <person name="Walter F."/>
            <person name="Albersmeier A."/>
            <person name="Kalinowski J."/>
            <person name="Ruckert C."/>
        </authorList>
    </citation>
    <scope>NUCLEOTIDE SEQUENCE</scope>
    <source>
        <strain evidence="11">CGMCC 4.5737</strain>
    </source>
</reference>
<reference evidence="11" key="2">
    <citation type="submission" date="2020-09" db="EMBL/GenBank/DDBJ databases">
        <authorList>
            <person name="Sun Q."/>
            <person name="Zhou Y."/>
        </authorList>
    </citation>
    <scope>NUCLEOTIDE SEQUENCE</scope>
    <source>
        <strain evidence="11">CGMCC 4.5737</strain>
    </source>
</reference>
<evidence type="ECO:0000256" key="7">
    <source>
        <dbReference type="ARBA" id="ARBA00034138"/>
    </source>
</evidence>
<dbReference type="EC" id="4.1.1.17" evidence="7"/>
<dbReference type="EMBL" id="BMMK01000047">
    <property type="protein sequence ID" value="GGM80252.1"/>
    <property type="molecule type" value="Genomic_DNA"/>
</dbReference>
<evidence type="ECO:0000256" key="5">
    <source>
        <dbReference type="ARBA" id="ARBA00023239"/>
    </source>
</evidence>
<comment type="catalytic activity">
    <reaction evidence="8">
        <text>L-ornithine + H(+) = putrescine + CO2</text>
        <dbReference type="Rhea" id="RHEA:22964"/>
        <dbReference type="ChEBI" id="CHEBI:15378"/>
        <dbReference type="ChEBI" id="CHEBI:16526"/>
        <dbReference type="ChEBI" id="CHEBI:46911"/>
        <dbReference type="ChEBI" id="CHEBI:326268"/>
        <dbReference type="EC" id="4.1.1.17"/>
    </reaction>
</comment>
<dbReference type="PRINTS" id="PR01182">
    <property type="entry name" value="ORNDCRBXLASE"/>
</dbReference>
<comment type="similarity">
    <text evidence="2">Belongs to the Orn/Lys/Arg decarboxylase class-II family.</text>
</comment>
<dbReference type="InterPro" id="IPR002433">
    <property type="entry name" value="Orn_de-COase"/>
</dbReference>
<dbReference type="InterPro" id="IPR000183">
    <property type="entry name" value="Orn/DAP/Arg_de-COase"/>
</dbReference>
<dbReference type="InterPro" id="IPR029066">
    <property type="entry name" value="PLP-binding_barrel"/>
</dbReference>
<keyword evidence="5" id="KW-0456">Lyase</keyword>
<evidence type="ECO:0000313" key="11">
    <source>
        <dbReference type="EMBL" id="GGM80252.1"/>
    </source>
</evidence>
<comment type="caution">
    <text evidence="11">The sequence shown here is derived from an EMBL/GenBank/DDBJ whole genome shotgun (WGS) entry which is preliminary data.</text>
</comment>
<sequence>MATVDHRRSVGQGRTATAGVPARIRTFLDRDRPQTPCLVIDLPTVAERYADVRAALPEARVFYAVKANPAPEVVALLVRLGACFDVASPPEIDLCLAQGACPETISYSNPIKKRSDVAHAHRVGVRLFALDSTQDLEHIAAEAPGSSVFCRLLVEPAGAKTPFGRKFGCSADMAIDLLARAAELGLAPYGVSFHVGSQQTDPDAWEGGIAAAARVFRALAERGIRARFLNLGGGFPASYLEPASPLPVYGKAVRAAVERHFGGMSPELAVEPGRSIVGDAGVIRSEVVLVSRKSYDDDHRWVYLDVGRYNGMAECEGEAIAYRIVTPHDGGPVGPVVIAGPTCDGDDVLYQRTRYQLPLDLRAGDQVDILSAGAYTASYASVCFNGFPPLPTHCVSDRT</sequence>
<dbReference type="GO" id="GO:0004586">
    <property type="term" value="F:ornithine decarboxylase activity"/>
    <property type="evidence" value="ECO:0007669"/>
    <property type="project" value="UniProtKB-EC"/>
</dbReference>
<dbReference type="PROSITE" id="PS00878">
    <property type="entry name" value="ODR_DC_2_1"/>
    <property type="match status" value="1"/>
</dbReference>
<dbReference type="Gene3D" id="2.40.37.10">
    <property type="entry name" value="Lyase, Ornithine Decarboxylase, Chain A, domain 1"/>
    <property type="match status" value="1"/>
</dbReference>
<comment type="pathway">
    <text evidence="6">Amine and polyamine biosynthesis; putrescine biosynthesis via L-ornithine pathway; putrescine from L-ornithine: step 1/1.</text>
</comment>
<evidence type="ECO:0000256" key="8">
    <source>
        <dbReference type="ARBA" id="ARBA00049127"/>
    </source>
</evidence>
<evidence type="ECO:0000259" key="10">
    <source>
        <dbReference type="Pfam" id="PF02784"/>
    </source>
</evidence>
<evidence type="ECO:0000256" key="2">
    <source>
        <dbReference type="ARBA" id="ARBA00008872"/>
    </source>
</evidence>
<evidence type="ECO:0000256" key="6">
    <source>
        <dbReference type="ARBA" id="ARBA00034115"/>
    </source>
</evidence>
<keyword evidence="12" id="KW-1185">Reference proteome</keyword>
<keyword evidence="3" id="KW-0210">Decarboxylase</keyword>
<dbReference type="RefSeq" id="WP_189061670.1">
    <property type="nucleotide sequence ID" value="NZ_BMMK01000047.1"/>
</dbReference>
<dbReference type="Pfam" id="PF02784">
    <property type="entry name" value="Orn_Arg_deC_N"/>
    <property type="match status" value="1"/>
</dbReference>
<dbReference type="PANTHER" id="PTHR11482:SF6">
    <property type="entry name" value="ORNITHINE DECARBOXYLASE 1-RELATED"/>
    <property type="match status" value="1"/>
</dbReference>
<dbReference type="FunFam" id="3.20.20.10:FF:000008">
    <property type="entry name" value="Ornithine decarboxylase"/>
    <property type="match status" value="1"/>
</dbReference>
<dbReference type="PANTHER" id="PTHR11482">
    <property type="entry name" value="ARGININE/DIAMINOPIMELATE/ORNITHINE DECARBOXYLASE"/>
    <property type="match status" value="1"/>
</dbReference>
<evidence type="ECO:0000256" key="3">
    <source>
        <dbReference type="ARBA" id="ARBA00022793"/>
    </source>
</evidence>
<dbReference type="SUPFAM" id="SSF50621">
    <property type="entry name" value="Alanine racemase C-terminal domain-like"/>
    <property type="match status" value="1"/>
</dbReference>
<dbReference type="FunFam" id="2.40.37.10:FF:000004">
    <property type="entry name" value="Ornithine decarboxylase"/>
    <property type="match status" value="1"/>
</dbReference>
<evidence type="ECO:0000256" key="9">
    <source>
        <dbReference type="PIRSR" id="PIRSR600183-50"/>
    </source>
</evidence>
<protein>
    <recommendedName>
        <fullName evidence="7">ornithine decarboxylase</fullName>
        <ecNumber evidence="7">4.1.1.17</ecNumber>
    </recommendedName>
</protein>
<dbReference type="InterPro" id="IPR009006">
    <property type="entry name" value="Ala_racemase/Decarboxylase_C"/>
</dbReference>
<organism evidence="11 12">
    <name type="scientific">Longimycelium tulufanense</name>
    <dbReference type="NCBI Taxonomy" id="907463"/>
    <lineage>
        <taxon>Bacteria</taxon>
        <taxon>Bacillati</taxon>
        <taxon>Actinomycetota</taxon>
        <taxon>Actinomycetes</taxon>
        <taxon>Pseudonocardiales</taxon>
        <taxon>Pseudonocardiaceae</taxon>
        <taxon>Longimycelium</taxon>
    </lineage>
</organism>
<evidence type="ECO:0000313" key="12">
    <source>
        <dbReference type="Proteomes" id="UP000637578"/>
    </source>
</evidence>
<accession>A0A8J3CKZ8</accession>
<comment type="cofactor">
    <cofactor evidence="1 9">
        <name>pyridoxal 5'-phosphate</name>
        <dbReference type="ChEBI" id="CHEBI:597326"/>
    </cofactor>
</comment>
<dbReference type="Gene3D" id="3.20.20.10">
    <property type="entry name" value="Alanine racemase"/>
    <property type="match status" value="1"/>
</dbReference>
<feature type="domain" description="Orn/DAP/Arg decarboxylase 2 N-terminal" evidence="10">
    <location>
        <begin position="44"/>
        <end position="277"/>
    </location>
</feature>
<dbReference type="GO" id="GO:0033387">
    <property type="term" value="P:putrescine biosynthetic process from arginine, via ornithine"/>
    <property type="evidence" value="ECO:0007669"/>
    <property type="project" value="TreeGrafter"/>
</dbReference>
<dbReference type="InterPro" id="IPR022644">
    <property type="entry name" value="De-COase2_N"/>
</dbReference>
<feature type="modified residue" description="N6-(pyridoxal phosphate)lysine" evidence="9">
    <location>
        <position position="66"/>
    </location>
</feature>
<dbReference type="InterPro" id="IPR022653">
    <property type="entry name" value="De-COase2_pyr-phos_BS"/>
</dbReference>
<dbReference type="PRINTS" id="PR01179">
    <property type="entry name" value="ODADCRBXLASE"/>
</dbReference>
<gene>
    <name evidence="11" type="ORF">GCM10012275_58590</name>
</gene>